<keyword evidence="2" id="KW-1185">Reference proteome</keyword>
<accession>A0A3D8I0Y2</accession>
<organism evidence="1 2">
    <name type="scientific">Helicobacter didelphidarum</name>
    <dbReference type="NCBI Taxonomy" id="2040648"/>
    <lineage>
        <taxon>Bacteria</taxon>
        <taxon>Pseudomonadati</taxon>
        <taxon>Campylobacterota</taxon>
        <taxon>Epsilonproteobacteria</taxon>
        <taxon>Campylobacterales</taxon>
        <taxon>Helicobacteraceae</taxon>
        <taxon>Helicobacter</taxon>
    </lineage>
</organism>
<dbReference type="EMBL" id="NXLQ01000190">
    <property type="protein sequence ID" value="RDU58799.1"/>
    <property type="molecule type" value="Genomic_DNA"/>
</dbReference>
<proteinExistence type="predicted"/>
<feature type="non-terminal residue" evidence="1">
    <location>
        <position position="1"/>
    </location>
</feature>
<protein>
    <submittedName>
        <fullName evidence="1">Uncharacterized protein</fullName>
    </submittedName>
</protein>
<name>A0A3D8I0Y2_9HELI</name>
<gene>
    <name evidence="1" type="ORF">CQA53_11865</name>
</gene>
<reference evidence="1 2" key="1">
    <citation type="submission" date="2018-04" db="EMBL/GenBank/DDBJ databases">
        <title>Novel Campyloabacter and Helicobacter Species and Strains.</title>
        <authorList>
            <person name="Mannion A.J."/>
            <person name="Shen Z."/>
            <person name="Fox J.G."/>
        </authorList>
    </citation>
    <scope>NUCLEOTIDE SEQUENCE [LARGE SCALE GENOMIC DNA]</scope>
    <source>
        <strain evidence="1 2">MIT 17-337</strain>
    </source>
</reference>
<evidence type="ECO:0000313" key="1">
    <source>
        <dbReference type="EMBL" id="RDU58799.1"/>
    </source>
</evidence>
<dbReference type="AlphaFoldDB" id="A0A3D8I0Y2"/>
<sequence>SFSLPESEYLKSFRARLIYPNYYPTPISDRSIIINALRDKIQVLRFKKKLWLCFNGKSLAIMQGNDIIQEFIAFSGNALSLTEKEQLQKEKGYTHFVEYEEKGLLNNTTYYFCLDKEWQQERDRLYKII</sequence>
<evidence type="ECO:0000313" key="2">
    <source>
        <dbReference type="Proteomes" id="UP000256379"/>
    </source>
</evidence>
<dbReference type="Proteomes" id="UP000256379">
    <property type="component" value="Unassembled WGS sequence"/>
</dbReference>
<comment type="caution">
    <text evidence="1">The sequence shown here is derived from an EMBL/GenBank/DDBJ whole genome shotgun (WGS) entry which is preliminary data.</text>
</comment>